<dbReference type="Proteomes" id="UP000091967">
    <property type="component" value="Unassembled WGS sequence"/>
</dbReference>
<dbReference type="PANTHER" id="PTHR42085:SF4">
    <property type="entry name" value="F-BOX DOMAIN-CONTAINING PROTEIN"/>
    <property type="match status" value="1"/>
</dbReference>
<protein>
    <submittedName>
        <fullName evidence="2">Uncharacterized protein</fullName>
    </submittedName>
</protein>
<name>A0A1B8BA15_FUSPO</name>
<accession>A0A1B8BA15</accession>
<dbReference type="OrthoDB" id="62952at2759"/>
<keyword evidence="3" id="KW-1185">Reference proteome</keyword>
<sequence>MRFQSFSLAAALFSQVIAVPCSDIGWATGRDGDGHVGRDPFEPNGDWDVVDARQCWVRFQTHKIGQNPIDSRITKTKFEATSSQVRHTINNYFGSTGNIMLWLPMRTKSLQYANILSENLGEDFEPVAGQSSIVKSRAIVSIILPSGGEKLEEVRASPPEQEESNENVVNTERTGIVGLRGEIATEDWAYTTATELQMVIFGVIYEQQKAYVQRRAANMRGFGWLTAEKANGDCVVLDFRRFDDYVLRTRPAADIPTNVNAPPSFLTLPGEIRNAIYEILLVQSEPIDLWHGFDSGIPTGLFRVNKQVHSEATMLFYSTNHFVITGSRAREVAAFFFQKIGARNASLIRHIVIDFPELKCPWGFYADVTIDNNSIGILESILNNCTGLRTLRTSLYSTDSMEMKLSGLHYETLLGDPQEDIEDALDLVDTHFRAFPSQPEIILDVYEEGPDDDLREDLESYGWVLRKHPLPDEEEDTRFSDIRDEIRRSLYAHYLDFSS</sequence>
<comment type="caution">
    <text evidence="2">The sequence shown here is derived from an EMBL/GenBank/DDBJ whole genome shotgun (WGS) entry which is preliminary data.</text>
</comment>
<dbReference type="InterPro" id="IPR038883">
    <property type="entry name" value="AN11006-like"/>
</dbReference>
<proteinExistence type="predicted"/>
<dbReference type="AlphaFoldDB" id="A0A1B8BA15"/>
<reference evidence="2 3" key="1">
    <citation type="submission" date="2016-06" db="EMBL/GenBank/DDBJ databases">
        <title>Living apart together: crosstalk between the core and supernumerary genomes in a fungal plant pathogen.</title>
        <authorList>
            <person name="Vanheule A."/>
            <person name="Audenaert K."/>
            <person name="Warris S."/>
            <person name="Van De Geest H."/>
            <person name="Schijlen E."/>
            <person name="Hofte M."/>
            <person name="De Saeger S."/>
            <person name="Haesaert G."/>
            <person name="Waalwijk C."/>
            <person name="Van Der Lee T."/>
        </authorList>
    </citation>
    <scope>NUCLEOTIDE SEQUENCE [LARGE SCALE GENOMIC DNA]</scope>
    <source>
        <strain evidence="2 3">2516</strain>
    </source>
</reference>
<evidence type="ECO:0000256" key="1">
    <source>
        <dbReference type="SAM" id="SignalP"/>
    </source>
</evidence>
<evidence type="ECO:0000313" key="3">
    <source>
        <dbReference type="Proteomes" id="UP000091967"/>
    </source>
</evidence>
<feature type="chain" id="PRO_5008603786" evidence="1">
    <location>
        <begin position="19"/>
        <end position="499"/>
    </location>
</feature>
<dbReference type="EMBL" id="LYXU01000001">
    <property type="protein sequence ID" value="OBS29553.1"/>
    <property type="molecule type" value="Genomic_DNA"/>
</dbReference>
<gene>
    <name evidence="2" type="ORF">FPOA_03490</name>
</gene>
<dbReference type="PANTHER" id="PTHR42085">
    <property type="entry name" value="F-BOX DOMAIN-CONTAINING PROTEIN"/>
    <property type="match status" value="1"/>
</dbReference>
<evidence type="ECO:0000313" key="2">
    <source>
        <dbReference type="EMBL" id="OBS29553.1"/>
    </source>
</evidence>
<organism evidence="2 3">
    <name type="scientific">Fusarium poae</name>
    <dbReference type="NCBI Taxonomy" id="36050"/>
    <lineage>
        <taxon>Eukaryota</taxon>
        <taxon>Fungi</taxon>
        <taxon>Dikarya</taxon>
        <taxon>Ascomycota</taxon>
        <taxon>Pezizomycotina</taxon>
        <taxon>Sordariomycetes</taxon>
        <taxon>Hypocreomycetidae</taxon>
        <taxon>Hypocreales</taxon>
        <taxon>Nectriaceae</taxon>
        <taxon>Fusarium</taxon>
    </lineage>
</organism>
<keyword evidence="1" id="KW-0732">Signal</keyword>
<feature type="signal peptide" evidence="1">
    <location>
        <begin position="1"/>
        <end position="18"/>
    </location>
</feature>